<dbReference type="AlphaFoldDB" id="A0A4R8DI71"/>
<evidence type="ECO:0000313" key="6">
    <source>
        <dbReference type="EMBL" id="TDW96846.1"/>
    </source>
</evidence>
<dbReference type="GO" id="GO:0006355">
    <property type="term" value="P:regulation of DNA-templated transcription"/>
    <property type="evidence" value="ECO:0007669"/>
    <property type="project" value="InterPro"/>
</dbReference>
<dbReference type="Proteomes" id="UP000294498">
    <property type="component" value="Unassembled WGS sequence"/>
</dbReference>
<evidence type="ECO:0000313" key="7">
    <source>
        <dbReference type="Proteomes" id="UP000294498"/>
    </source>
</evidence>
<evidence type="ECO:0000256" key="2">
    <source>
        <dbReference type="ARBA" id="ARBA00023125"/>
    </source>
</evidence>
<dbReference type="PANTHER" id="PTHR44688">
    <property type="entry name" value="DNA-BINDING TRANSCRIPTIONAL ACTIVATOR DEVR_DOSR"/>
    <property type="match status" value="1"/>
</dbReference>
<dbReference type="CDD" id="cd00130">
    <property type="entry name" value="PAS"/>
    <property type="match status" value="1"/>
</dbReference>
<dbReference type="InterPro" id="IPR016032">
    <property type="entry name" value="Sig_transdc_resp-reg_C-effctor"/>
</dbReference>
<dbReference type="InterPro" id="IPR000014">
    <property type="entry name" value="PAS"/>
</dbReference>
<reference evidence="6 7" key="1">
    <citation type="submission" date="2019-03" db="EMBL/GenBank/DDBJ databases">
        <title>Genomic Encyclopedia of Type Strains, Phase IV (KMG-IV): sequencing the most valuable type-strain genomes for metagenomic binning, comparative biology and taxonomic classification.</title>
        <authorList>
            <person name="Goeker M."/>
        </authorList>
    </citation>
    <scope>NUCLEOTIDE SEQUENCE [LARGE SCALE GENOMIC DNA]</scope>
    <source>
        <strain evidence="6 7">DSM 100059</strain>
    </source>
</reference>
<dbReference type="Gene3D" id="1.10.10.10">
    <property type="entry name" value="Winged helix-like DNA-binding domain superfamily/Winged helix DNA-binding domain"/>
    <property type="match status" value="1"/>
</dbReference>
<dbReference type="PRINTS" id="PR00038">
    <property type="entry name" value="HTHLUXR"/>
</dbReference>
<evidence type="ECO:0000256" key="3">
    <source>
        <dbReference type="ARBA" id="ARBA00023163"/>
    </source>
</evidence>
<feature type="domain" description="HTH luxR-type" evidence="4">
    <location>
        <begin position="160"/>
        <end position="225"/>
    </location>
</feature>
<dbReference type="GO" id="GO:0003677">
    <property type="term" value="F:DNA binding"/>
    <property type="evidence" value="ECO:0007669"/>
    <property type="project" value="UniProtKB-KW"/>
</dbReference>
<dbReference type="PANTHER" id="PTHR44688:SF16">
    <property type="entry name" value="DNA-BINDING TRANSCRIPTIONAL ACTIVATOR DEVR_DOSR"/>
    <property type="match status" value="1"/>
</dbReference>
<accession>A0A4R8DI71</accession>
<feature type="domain" description="PAS" evidence="5">
    <location>
        <begin position="13"/>
        <end position="67"/>
    </location>
</feature>
<dbReference type="SUPFAM" id="SSF55785">
    <property type="entry name" value="PYP-like sensor domain (PAS domain)"/>
    <property type="match status" value="1"/>
</dbReference>
<evidence type="ECO:0000256" key="1">
    <source>
        <dbReference type="ARBA" id="ARBA00023015"/>
    </source>
</evidence>
<dbReference type="PROSITE" id="PS50043">
    <property type="entry name" value="HTH_LUXR_2"/>
    <property type="match status" value="1"/>
</dbReference>
<evidence type="ECO:0000259" key="4">
    <source>
        <dbReference type="PROSITE" id="PS50043"/>
    </source>
</evidence>
<keyword evidence="1" id="KW-0805">Transcription regulation</keyword>
<dbReference type="SUPFAM" id="SSF46894">
    <property type="entry name" value="C-terminal effector domain of the bipartite response regulators"/>
    <property type="match status" value="1"/>
</dbReference>
<gene>
    <name evidence="6" type="ORF">EDB95_4682</name>
</gene>
<dbReference type="CDD" id="cd06170">
    <property type="entry name" value="LuxR_C_like"/>
    <property type="match status" value="1"/>
</dbReference>
<dbReference type="SMART" id="SM00421">
    <property type="entry name" value="HTH_LUXR"/>
    <property type="match status" value="1"/>
</dbReference>
<evidence type="ECO:0000259" key="5">
    <source>
        <dbReference type="PROSITE" id="PS50112"/>
    </source>
</evidence>
<organism evidence="6 7">
    <name type="scientific">Dinghuibacter silviterrae</name>
    <dbReference type="NCBI Taxonomy" id="1539049"/>
    <lineage>
        <taxon>Bacteria</taxon>
        <taxon>Pseudomonadati</taxon>
        <taxon>Bacteroidota</taxon>
        <taxon>Chitinophagia</taxon>
        <taxon>Chitinophagales</taxon>
        <taxon>Chitinophagaceae</taxon>
        <taxon>Dinghuibacter</taxon>
    </lineage>
</organism>
<dbReference type="Pfam" id="PF00196">
    <property type="entry name" value="GerE"/>
    <property type="match status" value="1"/>
</dbReference>
<dbReference type="PROSITE" id="PS50112">
    <property type="entry name" value="PAS"/>
    <property type="match status" value="1"/>
</dbReference>
<keyword evidence="2" id="KW-0238">DNA-binding</keyword>
<dbReference type="InterPro" id="IPR000792">
    <property type="entry name" value="Tscrpt_reg_LuxR_C"/>
</dbReference>
<dbReference type="PROSITE" id="PS00622">
    <property type="entry name" value="HTH_LUXR_1"/>
    <property type="match status" value="1"/>
</dbReference>
<name>A0A4R8DI71_9BACT</name>
<keyword evidence="3" id="KW-0804">Transcription</keyword>
<proteinExistence type="predicted"/>
<comment type="caution">
    <text evidence="6">The sequence shown here is derived from an EMBL/GenBank/DDBJ whole genome shotgun (WGS) entry which is preliminary data.</text>
</comment>
<dbReference type="OrthoDB" id="965844at2"/>
<keyword evidence="7" id="KW-1185">Reference proteome</keyword>
<dbReference type="Gene3D" id="3.30.450.20">
    <property type="entry name" value="PAS domain"/>
    <property type="match status" value="1"/>
</dbReference>
<dbReference type="InterPro" id="IPR036388">
    <property type="entry name" value="WH-like_DNA-bd_sf"/>
</dbReference>
<sequence>MTILTRAEMETLSRDYHNHIRDAFSELVFILDTDGVITEMNHTVRTRLGYSKDALAGTTLAALSDHPLTRFWLRIPDTGTLVLPIRRLATSGGAWLTVRLTASFLPDGLGRIIVIGKMLGLDNLVETLRQSLEASTDAYEQGILRECLLLCTQPIERTGAAPTKIRLTRRERAILPLVARGLTSGEIGKTLGILEATVNKHRENLRKKFGVHNTVDLVAAARRGRFIK</sequence>
<protein>
    <submittedName>
        <fullName evidence="6">Regulatory LuxR family protein</fullName>
    </submittedName>
</protein>
<dbReference type="RefSeq" id="WP_133998012.1">
    <property type="nucleotide sequence ID" value="NZ_SODV01000002.1"/>
</dbReference>
<dbReference type="InterPro" id="IPR035965">
    <property type="entry name" value="PAS-like_dom_sf"/>
</dbReference>
<dbReference type="EMBL" id="SODV01000002">
    <property type="protein sequence ID" value="TDW96846.1"/>
    <property type="molecule type" value="Genomic_DNA"/>
</dbReference>